<dbReference type="PANTHER" id="PTHR31896:SF9">
    <property type="entry name" value="OS08G0111500 PROTEIN"/>
    <property type="match status" value="1"/>
</dbReference>
<sequence length="511" mass="54750">MQMISKKKITGAFCLFDQVVEAIEASNHTPLELATKMEDTTVCGGVRVVSRRMIRPEFAGLKNGELSPEPETVHLTPWDLRLLTVEYIQKGILLPKPPTNGEHFVEHLVSSFALALGRFYPFAGRLAVAEVNDGASPETSSITVSLICSNKGAEFVHAVARDVAVADIAASLYIPRVVWSFFPLNGVLAADAAVDTLPLLAAQVTELADGVFVSMSLNHVAGDGTNFWEFMNTWSAISRSSFSKPSTSPSSSTPVNIKRWFLDTCTVPIPLPFPNLDQILPRRDHATPSPPVKECFFAFSAASIRNLKAKANADLAGIAAAGGVTVSSLQSLVALVWRAVTRARGLSPRQETFYVLVVGCRGRVGGISPGYIGNAVVPGAARLNAGEVTDNGIGWTAWQVNKYVASFDEDGMRRALAEWPRWPDFFSVVSLHGGASIITGSSPRFDVFGNDFGWGTPVTVRSGSGSKFNGKVTVFEGPEGAGSMSLEVCLAPAALEKLVADKEFMDVVTMP</sequence>
<accession>A0A0D9X3R4</accession>
<protein>
    <recommendedName>
        <fullName evidence="4">Acetyltransferase</fullName>
    </recommendedName>
</protein>
<dbReference type="AlphaFoldDB" id="A0A0D9X3R4"/>
<dbReference type="InterPro" id="IPR051283">
    <property type="entry name" value="Sec_Metabolite_Acyltrans"/>
</dbReference>
<dbReference type="HOGENOM" id="CLU_014546_3_0_1"/>
<dbReference type="InterPro" id="IPR023213">
    <property type="entry name" value="CAT-like_dom_sf"/>
</dbReference>
<evidence type="ECO:0008006" key="4">
    <source>
        <dbReference type="Google" id="ProtNLM"/>
    </source>
</evidence>
<evidence type="ECO:0000313" key="2">
    <source>
        <dbReference type="EnsemblPlants" id="LPERR08G01190.1"/>
    </source>
</evidence>
<dbReference type="STRING" id="77586.A0A0D9X3R4"/>
<keyword evidence="3" id="KW-1185">Reference proteome</keyword>
<dbReference type="PANTHER" id="PTHR31896">
    <property type="entry name" value="FAMILY REGULATORY PROTEIN, PUTATIVE (AFU_ORTHOLOGUE AFUA_3G14730)-RELATED"/>
    <property type="match status" value="1"/>
</dbReference>
<proteinExistence type="predicted"/>
<dbReference type="Gene3D" id="3.30.559.10">
    <property type="entry name" value="Chloramphenicol acetyltransferase-like domain"/>
    <property type="match status" value="2"/>
</dbReference>
<reference evidence="2" key="3">
    <citation type="submission" date="2015-04" db="UniProtKB">
        <authorList>
            <consortium name="EnsemblPlants"/>
        </authorList>
    </citation>
    <scope>IDENTIFICATION</scope>
</reference>
<reference evidence="2 3" key="1">
    <citation type="submission" date="2012-08" db="EMBL/GenBank/DDBJ databases">
        <title>Oryza genome evolution.</title>
        <authorList>
            <person name="Wing R.A."/>
        </authorList>
    </citation>
    <scope>NUCLEOTIDE SEQUENCE</scope>
</reference>
<organism evidence="2 3">
    <name type="scientific">Leersia perrieri</name>
    <dbReference type="NCBI Taxonomy" id="77586"/>
    <lineage>
        <taxon>Eukaryota</taxon>
        <taxon>Viridiplantae</taxon>
        <taxon>Streptophyta</taxon>
        <taxon>Embryophyta</taxon>
        <taxon>Tracheophyta</taxon>
        <taxon>Spermatophyta</taxon>
        <taxon>Magnoliopsida</taxon>
        <taxon>Liliopsida</taxon>
        <taxon>Poales</taxon>
        <taxon>Poaceae</taxon>
        <taxon>BOP clade</taxon>
        <taxon>Oryzoideae</taxon>
        <taxon>Oryzeae</taxon>
        <taxon>Oryzinae</taxon>
        <taxon>Leersia</taxon>
    </lineage>
</organism>
<dbReference type="GO" id="GO:0050734">
    <property type="term" value="F:hydroxycinnamoyltransferase activity"/>
    <property type="evidence" value="ECO:0007669"/>
    <property type="project" value="UniProtKB-ARBA"/>
</dbReference>
<dbReference type="eggNOG" id="ENOG502QVP8">
    <property type="taxonomic scope" value="Eukaryota"/>
</dbReference>
<keyword evidence="1" id="KW-0808">Transferase</keyword>
<evidence type="ECO:0000256" key="1">
    <source>
        <dbReference type="ARBA" id="ARBA00022679"/>
    </source>
</evidence>
<evidence type="ECO:0000313" key="3">
    <source>
        <dbReference type="Proteomes" id="UP000032180"/>
    </source>
</evidence>
<name>A0A0D9X3R4_9ORYZ</name>
<dbReference type="Gramene" id="LPERR08G01190.1">
    <property type="protein sequence ID" value="LPERR08G01190.1"/>
    <property type="gene ID" value="LPERR08G01190"/>
</dbReference>
<dbReference type="Proteomes" id="UP000032180">
    <property type="component" value="Chromosome 8"/>
</dbReference>
<dbReference type="Pfam" id="PF02458">
    <property type="entry name" value="Transferase"/>
    <property type="match status" value="1"/>
</dbReference>
<reference evidence="3" key="2">
    <citation type="submission" date="2013-12" db="EMBL/GenBank/DDBJ databases">
        <authorList>
            <person name="Yu Y."/>
            <person name="Lee S."/>
            <person name="de Baynast K."/>
            <person name="Wissotski M."/>
            <person name="Liu L."/>
            <person name="Talag J."/>
            <person name="Goicoechea J."/>
            <person name="Angelova A."/>
            <person name="Jetty R."/>
            <person name="Kudrna D."/>
            <person name="Golser W."/>
            <person name="Rivera L."/>
            <person name="Zhang J."/>
            <person name="Wing R."/>
        </authorList>
    </citation>
    <scope>NUCLEOTIDE SEQUENCE</scope>
</reference>
<dbReference type="EnsemblPlants" id="LPERR08G01190.1">
    <property type="protein sequence ID" value="LPERR08G01190.1"/>
    <property type="gene ID" value="LPERR08G01190"/>
</dbReference>